<evidence type="ECO:0000313" key="2">
    <source>
        <dbReference type="Proteomes" id="UP001472677"/>
    </source>
</evidence>
<protein>
    <submittedName>
        <fullName evidence="1">Uncharacterized protein</fullName>
    </submittedName>
</protein>
<gene>
    <name evidence="1" type="ORF">V6N12_059616</name>
</gene>
<sequence length="130" mass="14955">MKVFGRLFSHANNSRLSLSGFLTDQVFLYIRMYAEQLEMLSIFFATDSDKGMLYMLNGCKKPHKLEIWNCPFDNTPLLEDVGKYETIRSLWISSCEVTLRACKTGVEKMPNLNVVIKNKSNQTEFNLDDG</sequence>
<name>A0ABR2EW28_9ROSI</name>
<dbReference type="SUPFAM" id="SSF52047">
    <property type="entry name" value="RNI-like"/>
    <property type="match status" value="1"/>
</dbReference>
<organism evidence="1 2">
    <name type="scientific">Hibiscus sabdariffa</name>
    <name type="common">roselle</name>
    <dbReference type="NCBI Taxonomy" id="183260"/>
    <lineage>
        <taxon>Eukaryota</taxon>
        <taxon>Viridiplantae</taxon>
        <taxon>Streptophyta</taxon>
        <taxon>Embryophyta</taxon>
        <taxon>Tracheophyta</taxon>
        <taxon>Spermatophyta</taxon>
        <taxon>Magnoliopsida</taxon>
        <taxon>eudicotyledons</taxon>
        <taxon>Gunneridae</taxon>
        <taxon>Pentapetalae</taxon>
        <taxon>rosids</taxon>
        <taxon>malvids</taxon>
        <taxon>Malvales</taxon>
        <taxon>Malvaceae</taxon>
        <taxon>Malvoideae</taxon>
        <taxon>Hibiscus</taxon>
    </lineage>
</organism>
<dbReference type="Proteomes" id="UP001472677">
    <property type="component" value="Unassembled WGS sequence"/>
</dbReference>
<dbReference type="Gene3D" id="3.80.10.10">
    <property type="entry name" value="Ribonuclease Inhibitor"/>
    <property type="match status" value="1"/>
</dbReference>
<evidence type="ECO:0000313" key="1">
    <source>
        <dbReference type="EMBL" id="KAK8566076.1"/>
    </source>
</evidence>
<dbReference type="InterPro" id="IPR032675">
    <property type="entry name" value="LRR_dom_sf"/>
</dbReference>
<reference evidence="1 2" key="1">
    <citation type="journal article" date="2024" name="G3 (Bethesda)">
        <title>Genome assembly of Hibiscus sabdariffa L. provides insights into metabolisms of medicinal natural products.</title>
        <authorList>
            <person name="Kim T."/>
        </authorList>
    </citation>
    <scope>NUCLEOTIDE SEQUENCE [LARGE SCALE GENOMIC DNA]</scope>
    <source>
        <strain evidence="1">TK-2024</strain>
        <tissue evidence="1">Old leaves</tissue>
    </source>
</reference>
<accession>A0ABR2EW28</accession>
<keyword evidence="2" id="KW-1185">Reference proteome</keyword>
<comment type="caution">
    <text evidence="1">The sequence shown here is derived from an EMBL/GenBank/DDBJ whole genome shotgun (WGS) entry which is preliminary data.</text>
</comment>
<dbReference type="EMBL" id="JBBPBM010000010">
    <property type="protein sequence ID" value="KAK8566076.1"/>
    <property type="molecule type" value="Genomic_DNA"/>
</dbReference>
<proteinExistence type="predicted"/>